<dbReference type="Gene3D" id="2.70.98.70">
    <property type="match status" value="1"/>
</dbReference>
<proteinExistence type="predicted"/>
<feature type="domain" description="Heparinase II/III-like C-terminal" evidence="2">
    <location>
        <begin position="337"/>
        <end position="575"/>
    </location>
</feature>
<evidence type="ECO:0000256" key="1">
    <source>
        <dbReference type="ARBA" id="ARBA00004196"/>
    </source>
</evidence>
<keyword evidence="4" id="KW-1185">Reference proteome</keyword>
<dbReference type="EMBL" id="JBHRSL010000007">
    <property type="protein sequence ID" value="MFC3052041.1"/>
    <property type="molecule type" value="Genomic_DNA"/>
</dbReference>
<comment type="caution">
    <text evidence="3">The sequence shown here is derived from an EMBL/GenBank/DDBJ whole genome shotgun (WGS) entry which is preliminary data.</text>
</comment>
<dbReference type="Gene3D" id="1.50.10.100">
    <property type="entry name" value="Chondroitin AC/alginate lyase"/>
    <property type="match status" value="1"/>
</dbReference>
<accession>A0ABV7D4P7</accession>
<reference evidence="4" key="1">
    <citation type="journal article" date="2019" name="Int. J. Syst. Evol. Microbiol.">
        <title>The Global Catalogue of Microorganisms (GCM) 10K type strain sequencing project: providing services to taxonomists for standard genome sequencing and annotation.</title>
        <authorList>
            <consortium name="The Broad Institute Genomics Platform"/>
            <consortium name="The Broad Institute Genome Sequencing Center for Infectious Disease"/>
            <person name="Wu L."/>
            <person name="Ma J."/>
        </authorList>
    </citation>
    <scope>NUCLEOTIDE SEQUENCE [LARGE SCALE GENOMIC DNA]</scope>
    <source>
        <strain evidence="4">KCTC 62164</strain>
    </source>
</reference>
<dbReference type="InterPro" id="IPR008929">
    <property type="entry name" value="Chondroitin_lyas"/>
</dbReference>
<evidence type="ECO:0000313" key="4">
    <source>
        <dbReference type="Proteomes" id="UP001595444"/>
    </source>
</evidence>
<dbReference type="RefSeq" id="WP_194214656.1">
    <property type="nucleotide sequence ID" value="NZ_CP061205.1"/>
</dbReference>
<name>A0ABV7D4P7_9PROT</name>
<evidence type="ECO:0000259" key="2">
    <source>
        <dbReference type="Pfam" id="PF07940"/>
    </source>
</evidence>
<comment type="subcellular location">
    <subcellularLocation>
        <location evidence="1">Cell envelope</location>
    </subcellularLocation>
</comment>
<evidence type="ECO:0000313" key="3">
    <source>
        <dbReference type="EMBL" id="MFC3052041.1"/>
    </source>
</evidence>
<sequence>MNAAFDKIAGYASNAPLTRSTLRRDTGFYLPQEVWQKISRAVKEWGYGSSLYEYRLKGRHPVQLLGSPDDPAPGNATLGSAIFGGDMLHAGEQHKLEPAFWQKLDKASPSFRRYAHSFHWLQDLAQTHDQKKARDAAETIIGWWLPVGEKWDREIWQAETLARRLINWFVHAPLILSSLDLVYRSKVLHTMARQARHLARVHSDVPAGLSEIYTGTALTLAGLLLPGGSALHARGTRFLERTCKTFILPDGGPASRNAADVIRTMQLLILVRSAYVETDSDLPSWVQITLDRIAPYIRAMRHGDGSFAQIGGVSAEGGHGTNAVLAASEAKGKATENSAYSGIQRVTAAATCLIMDTGTPPAWPLMKKAHAGTGSFELSVAQERLIVNVGPASDRGPFPELAVMTRSTAAHSALIVADRNSSRLMDNGKLGAGVTETLTLRETLENGTRIRLIHDGYLKRFGVKHERALTLTANGKKLLGEDKLFGPKSQKLQGHTVVLRFHLHPSVEATKAPDGRITLALKSGRVWIFDVDKGSGAKANIEDSLYVSRPDKPVAARQIVVTIPNRENETPICTWQLSEMDI</sequence>
<dbReference type="InterPro" id="IPR012480">
    <property type="entry name" value="Hepar_II_III_C"/>
</dbReference>
<protein>
    <submittedName>
        <fullName evidence="3">Heparinase II/III family protein</fullName>
    </submittedName>
</protein>
<dbReference type="Pfam" id="PF07940">
    <property type="entry name" value="Hepar_II_III_C"/>
    <property type="match status" value="1"/>
</dbReference>
<dbReference type="Proteomes" id="UP001595444">
    <property type="component" value="Unassembled WGS sequence"/>
</dbReference>
<gene>
    <name evidence="3" type="ORF">ACFOKA_08990</name>
</gene>
<organism evidence="3 4">
    <name type="scientific">Kordiimonas pumila</name>
    <dbReference type="NCBI Taxonomy" id="2161677"/>
    <lineage>
        <taxon>Bacteria</taxon>
        <taxon>Pseudomonadati</taxon>
        <taxon>Pseudomonadota</taxon>
        <taxon>Alphaproteobacteria</taxon>
        <taxon>Kordiimonadales</taxon>
        <taxon>Kordiimonadaceae</taxon>
        <taxon>Kordiimonas</taxon>
    </lineage>
</organism>